<dbReference type="InterPro" id="IPR000222">
    <property type="entry name" value="PP2C_BS"/>
</dbReference>
<dbReference type="InterPro" id="IPR015655">
    <property type="entry name" value="PP2C"/>
</dbReference>
<dbReference type="SMART" id="SM00332">
    <property type="entry name" value="PP2Cc"/>
    <property type="match status" value="1"/>
</dbReference>
<keyword evidence="2" id="KW-0479">Metal-binding</keyword>
<evidence type="ECO:0000313" key="7">
    <source>
        <dbReference type="EMBL" id="KAL3761926.1"/>
    </source>
</evidence>
<sequence>MGDSLKTVHTTKITHAGSIKQEVGGDIQFGVSSCQGRRQTQEDAHAIEVELRLLDDDIGSNSSLDSRRVLPGHALFAIFDGHGTGFASKFTASHLVSTFCKQSSFIEYSQKFLMDSERQRNPTVKKKGQHIKDDKDTELKSLLANAIKSTMIELDAIILHELSEGHNYQCGETELSHYDGREMYDQFDTGTTAIIVVLAPQYIVCANLGDSRAILQRSSSDGVSVISLSNDHKPNNDEELLRIQNAGGEVIRGLIEGRLAVSRGLGDFAFKHTPSVLCALEKIDSCSNIDDYVLPEKQMVTPVPEITFHCREPALDHFIAIACDGIWDVLSNEKCAEIISAIFNEGEQSTALVCEEVLDQCYAKGSLDNMTIILIKFPAQTIGVGGGVMKRRKQRIKTG</sequence>
<evidence type="ECO:0000256" key="4">
    <source>
        <dbReference type="ARBA" id="ARBA00022912"/>
    </source>
</evidence>
<evidence type="ECO:0000256" key="5">
    <source>
        <dbReference type="RuleBase" id="RU003465"/>
    </source>
</evidence>
<dbReference type="Gene3D" id="3.60.40.10">
    <property type="entry name" value="PPM-type phosphatase domain"/>
    <property type="match status" value="1"/>
</dbReference>
<dbReference type="Proteomes" id="UP001530293">
    <property type="component" value="Unassembled WGS sequence"/>
</dbReference>
<accession>A0ABD3MCY0</accession>
<name>A0ABD3MCY0_9STRA</name>
<dbReference type="Pfam" id="PF00481">
    <property type="entry name" value="PP2C"/>
    <property type="match status" value="1"/>
</dbReference>
<dbReference type="CDD" id="cd00143">
    <property type="entry name" value="PP2Cc"/>
    <property type="match status" value="1"/>
</dbReference>
<dbReference type="PROSITE" id="PS51746">
    <property type="entry name" value="PPM_2"/>
    <property type="match status" value="1"/>
</dbReference>
<keyword evidence="4 5" id="KW-0904">Protein phosphatase</keyword>
<keyword evidence="8" id="KW-1185">Reference proteome</keyword>
<protein>
    <recommendedName>
        <fullName evidence="6">PPM-type phosphatase domain-containing protein</fullName>
    </recommendedName>
</protein>
<dbReference type="InterPro" id="IPR036457">
    <property type="entry name" value="PPM-type-like_dom_sf"/>
</dbReference>
<evidence type="ECO:0000256" key="3">
    <source>
        <dbReference type="ARBA" id="ARBA00022801"/>
    </source>
</evidence>
<evidence type="ECO:0000313" key="8">
    <source>
        <dbReference type="Proteomes" id="UP001530293"/>
    </source>
</evidence>
<proteinExistence type="inferred from homology"/>
<dbReference type="AlphaFoldDB" id="A0ABD3MCY0"/>
<organism evidence="7 8">
    <name type="scientific">Discostella pseudostelligera</name>
    <dbReference type="NCBI Taxonomy" id="259834"/>
    <lineage>
        <taxon>Eukaryota</taxon>
        <taxon>Sar</taxon>
        <taxon>Stramenopiles</taxon>
        <taxon>Ochrophyta</taxon>
        <taxon>Bacillariophyta</taxon>
        <taxon>Coscinodiscophyceae</taxon>
        <taxon>Thalassiosirophycidae</taxon>
        <taxon>Stephanodiscales</taxon>
        <taxon>Stephanodiscaceae</taxon>
        <taxon>Discostella</taxon>
    </lineage>
</organism>
<comment type="subcellular location">
    <subcellularLocation>
        <location evidence="1">Membrane</location>
        <topology evidence="1">Peripheral membrane protein</topology>
    </subcellularLocation>
</comment>
<gene>
    <name evidence="7" type="ORF">ACHAWU_010103</name>
</gene>
<dbReference type="InterPro" id="IPR001932">
    <property type="entry name" value="PPM-type_phosphatase-like_dom"/>
</dbReference>
<reference evidence="7 8" key="1">
    <citation type="submission" date="2024-10" db="EMBL/GenBank/DDBJ databases">
        <title>Updated reference genomes for cyclostephanoid diatoms.</title>
        <authorList>
            <person name="Roberts W.R."/>
            <person name="Alverson A.J."/>
        </authorList>
    </citation>
    <scope>NUCLEOTIDE SEQUENCE [LARGE SCALE GENOMIC DNA]</scope>
    <source>
        <strain evidence="7 8">AJA232-27</strain>
    </source>
</reference>
<dbReference type="GO" id="GO:0016020">
    <property type="term" value="C:membrane"/>
    <property type="evidence" value="ECO:0007669"/>
    <property type="project" value="UniProtKB-SubCell"/>
</dbReference>
<evidence type="ECO:0000256" key="2">
    <source>
        <dbReference type="ARBA" id="ARBA00022723"/>
    </source>
</evidence>
<evidence type="ECO:0000259" key="6">
    <source>
        <dbReference type="PROSITE" id="PS51746"/>
    </source>
</evidence>
<feature type="domain" description="PPM-type phosphatase" evidence="6">
    <location>
        <begin position="28"/>
        <end position="377"/>
    </location>
</feature>
<comment type="similarity">
    <text evidence="5">Belongs to the PP2C family.</text>
</comment>
<dbReference type="EMBL" id="JALLBG020000144">
    <property type="protein sequence ID" value="KAL3761926.1"/>
    <property type="molecule type" value="Genomic_DNA"/>
</dbReference>
<dbReference type="SUPFAM" id="SSF81606">
    <property type="entry name" value="PP2C-like"/>
    <property type="match status" value="1"/>
</dbReference>
<dbReference type="GO" id="GO:0046872">
    <property type="term" value="F:metal ion binding"/>
    <property type="evidence" value="ECO:0007669"/>
    <property type="project" value="UniProtKB-KW"/>
</dbReference>
<dbReference type="PROSITE" id="PS01032">
    <property type="entry name" value="PPM_1"/>
    <property type="match status" value="1"/>
</dbReference>
<dbReference type="GO" id="GO:0004721">
    <property type="term" value="F:phosphoprotein phosphatase activity"/>
    <property type="evidence" value="ECO:0007669"/>
    <property type="project" value="UniProtKB-KW"/>
</dbReference>
<evidence type="ECO:0000256" key="1">
    <source>
        <dbReference type="ARBA" id="ARBA00004170"/>
    </source>
</evidence>
<dbReference type="PANTHER" id="PTHR47992">
    <property type="entry name" value="PROTEIN PHOSPHATASE"/>
    <property type="match status" value="1"/>
</dbReference>
<keyword evidence="3 5" id="KW-0378">Hydrolase</keyword>
<comment type="caution">
    <text evidence="7">The sequence shown here is derived from an EMBL/GenBank/DDBJ whole genome shotgun (WGS) entry which is preliminary data.</text>
</comment>